<dbReference type="Pfam" id="PF02137">
    <property type="entry name" value="A_deamin"/>
    <property type="match status" value="1"/>
</dbReference>
<evidence type="ECO:0000259" key="1">
    <source>
        <dbReference type="PROSITE" id="PS50141"/>
    </source>
</evidence>
<accession>A0AAD9MG91</accession>
<gene>
    <name evidence="2" type="ORF">P8C59_009399</name>
</gene>
<name>A0AAD9MG91_9PEZI</name>
<dbReference type="EMBL" id="JAQQPM010000009">
    <property type="protein sequence ID" value="KAK2075257.1"/>
    <property type="molecule type" value="Genomic_DNA"/>
</dbReference>
<dbReference type="Proteomes" id="UP001217918">
    <property type="component" value="Unassembled WGS sequence"/>
</dbReference>
<dbReference type="PROSITE" id="PS50141">
    <property type="entry name" value="A_DEAMIN_EDITASE"/>
    <property type="match status" value="1"/>
</dbReference>
<reference evidence="2" key="1">
    <citation type="journal article" date="2023" name="Mol. Plant Microbe Interact.">
        <title>Elucidating the Obligate Nature and Biological Capacity of an Invasive Fungal Corn Pathogen.</title>
        <authorList>
            <person name="MacCready J.S."/>
            <person name="Roggenkamp E.M."/>
            <person name="Gdanetz K."/>
            <person name="Chilvers M.I."/>
        </authorList>
    </citation>
    <scope>NUCLEOTIDE SEQUENCE</scope>
    <source>
        <strain evidence="2">PM02</strain>
    </source>
</reference>
<evidence type="ECO:0000313" key="2">
    <source>
        <dbReference type="EMBL" id="KAK2075257.1"/>
    </source>
</evidence>
<sequence>MTVDSEGIADAVIREYEKLPSNRRPVLRDNGTQEWVPLSGIVAKKNGEFVCLALATGMKCLPAVKLPLAQGVTLHDWHAEVLAIRAFNYFVLEECMSIVCGRRPSDFIQLREVAPCGDATVEAQSYRDMKMGEALRVRRQVKQEVYNEALKGWLSNTGDDTFGL</sequence>
<dbReference type="InterPro" id="IPR042935">
    <property type="entry name" value="Tad1"/>
</dbReference>
<dbReference type="PANTHER" id="PTHR47803:SF1">
    <property type="entry name" value="TRNA-SPECIFIC ADENOSINE DEAMINASE 1"/>
    <property type="match status" value="1"/>
</dbReference>
<dbReference type="AlphaFoldDB" id="A0AAD9MG91"/>
<evidence type="ECO:0000313" key="3">
    <source>
        <dbReference type="Proteomes" id="UP001217918"/>
    </source>
</evidence>
<keyword evidence="3" id="KW-1185">Reference proteome</keyword>
<dbReference type="PANTHER" id="PTHR47803">
    <property type="entry name" value="TRNA-SPECIFIC ADENOSINE DEAMINASE 1"/>
    <property type="match status" value="1"/>
</dbReference>
<dbReference type="GO" id="GO:0002100">
    <property type="term" value="P:tRNA wobble adenosine to inosine editing"/>
    <property type="evidence" value="ECO:0007669"/>
    <property type="project" value="InterPro"/>
</dbReference>
<dbReference type="GO" id="GO:0003723">
    <property type="term" value="F:RNA binding"/>
    <property type="evidence" value="ECO:0007669"/>
    <property type="project" value="InterPro"/>
</dbReference>
<dbReference type="InterPro" id="IPR002466">
    <property type="entry name" value="A_deamin"/>
</dbReference>
<dbReference type="GO" id="GO:0043829">
    <property type="term" value="F:tRNA-specific adenosine-37 deaminase activity"/>
    <property type="evidence" value="ECO:0007669"/>
    <property type="project" value="TreeGrafter"/>
</dbReference>
<feature type="domain" description="A to I editase" evidence="1">
    <location>
        <begin position="53"/>
        <end position="94"/>
    </location>
</feature>
<organism evidence="2 3">
    <name type="scientific">Phyllachora maydis</name>
    <dbReference type="NCBI Taxonomy" id="1825666"/>
    <lineage>
        <taxon>Eukaryota</taxon>
        <taxon>Fungi</taxon>
        <taxon>Dikarya</taxon>
        <taxon>Ascomycota</taxon>
        <taxon>Pezizomycotina</taxon>
        <taxon>Sordariomycetes</taxon>
        <taxon>Sordariomycetidae</taxon>
        <taxon>Phyllachorales</taxon>
        <taxon>Phyllachoraceae</taxon>
        <taxon>Phyllachora</taxon>
    </lineage>
</organism>
<proteinExistence type="predicted"/>
<protein>
    <recommendedName>
        <fullName evidence="1">A to I editase domain-containing protein</fullName>
    </recommendedName>
</protein>
<comment type="caution">
    <text evidence="2">The sequence shown here is derived from an EMBL/GenBank/DDBJ whole genome shotgun (WGS) entry which is preliminary data.</text>
</comment>